<reference evidence="2 3" key="1">
    <citation type="submission" date="2018-10" db="EMBL/GenBank/DDBJ databases">
        <title>Lactobacillus sp. R7 and Lactobacillus sp. R19 isolated from fermented mustard green product of Taiwan.</title>
        <authorList>
            <person name="Lin S.-T."/>
        </authorList>
    </citation>
    <scope>NUCLEOTIDE SEQUENCE [LARGE SCALE GENOMIC DNA]</scope>
    <source>
        <strain evidence="2 3">BCRC 81127</strain>
    </source>
</reference>
<dbReference type="AlphaFoldDB" id="A0A4Z0JP95"/>
<dbReference type="Proteomes" id="UP000298021">
    <property type="component" value="Unassembled WGS sequence"/>
</dbReference>
<dbReference type="EMBL" id="RKLY01000008">
    <property type="protein sequence ID" value="TGD23983.1"/>
    <property type="molecule type" value="Genomic_DNA"/>
</dbReference>
<keyword evidence="3" id="KW-1185">Reference proteome</keyword>
<evidence type="ECO:0000259" key="1">
    <source>
        <dbReference type="Pfam" id="PF01610"/>
    </source>
</evidence>
<proteinExistence type="predicted"/>
<organism evidence="2 3">
    <name type="scientific">Companilactobacillus suantsaicola</name>
    <dbReference type="NCBI Taxonomy" id="2487723"/>
    <lineage>
        <taxon>Bacteria</taxon>
        <taxon>Bacillati</taxon>
        <taxon>Bacillota</taxon>
        <taxon>Bacilli</taxon>
        <taxon>Lactobacillales</taxon>
        <taxon>Lactobacillaceae</taxon>
        <taxon>Companilactobacillus</taxon>
    </lineage>
</organism>
<evidence type="ECO:0000313" key="3">
    <source>
        <dbReference type="Proteomes" id="UP000298021"/>
    </source>
</evidence>
<dbReference type="InterPro" id="IPR002560">
    <property type="entry name" value="Transposase_DDE"/>
</dbReference>
<dbReference type="Pfam" id="PF01610">
    <property type="entry name" value="DDE_Tnp_ISL3"/>
    <property type="match status" value="1"/>
</dbReference>
<protein>
    <recommendedName>
        <fullName evidence="1">Transposase IS204/IS1001/IS1096/IS1165 DDE domain-containing protein</fullName>
    </recommendedName>
</protein>
<feature type="domain" description="Transposase IS204/IS1001/IS1096/IS1165 DDE" evidence="1">
    <location>
        <begin position="12"/>
        <end position="50"/>
    </location>
</feature>
<dbReference type="OrthoDB" id="2300449at2"/>
<comment type="caution">
    <text evidence="2">The sequence shown here is derived from an EMBL/GenBank/DDBJ whole genome shotgun (WGS) entry which is preliminary data.</text>
</comment>
<evidence type="ECO:0000313" key="2">
    <source>
        <dbReference type="EMBL" id="TGD23983.1"/>
    </source>
</evidence>
<name>A0A4Z0JP95_9LACO</name>
<sequence length="83" mass="9965">MLIGFTLFKWLIVLHFDYSNEFLEGIIGRTKKIKNGAYGYRNWTNFIKRIDLQIFWFRARSSSRQKKQLDQLRSNCLCELPST</sequence>
<gene>
    <name evidence="2" type="ORF">EGT49_04625</name>
</gene>
<accession>A0A4Z0JP95</accession>